<evidence type="ECO:0000256" key="7">
    <source>
        <dbReference type="ARBA" id="ARBA00022723"/>
    </source>
</evidence>
<evidence type="ECO:0000256" key="15">
    <source>
        <dbReference type="SAM" id="MobiDB-lite"/>
    </source>
</evidence>
<dbReference type="GO" id="GO:0050321">
    <property type="term" value="F:tau-protein kinase activity"/>
    <property type="evidence" value="ECO:0007669"/>
    <property type="project" value="TreeGrafter"/>
</dbReference>
<evidence type="ECO:0000313" key="19">
    <source>
        <dbReference type="Proteomes" id="UP001165289"/>
    </source>
</evidence>
<feature type="region of interest" description="Disordered" evidence="15">
    <location>
        <begin position="424"/>
        <end position="457"/>
    </location>
</feature>
<evidence type="ECO:0000256" key="8">
    <source>
        <dbReference type="ARBA" id="ARBA00022741"/>
    </source>
</evidence>
<feature type="compositionally biased region" description="Polar residues" evidence="15">
    <location>
        <begin position="430"/>
        <end position="457"/>
    </location>
</feature>
<dbReference type="SMART" id="SM00220">
    <property type="entry name" value="S_TKc"/>
    <property type="match status" value="1"/>
</dbReference>
<dbReference type="FunFam" id="1.10.510.10:FF:000156">
    <property type="entry name" value="Serine/threonine-protein kinase SIK3 homolog"/>
    <property type="match status" value="1"/>
</dbReference>
<dbReference type="InterPro" id="IPR000719">
    <property type="entry name" value="Prot_kinase_dom"/>
</dbReference>
<evidence type="ECO:0000256" key="11">
    <source>
        <dbReference type="ARBA" id="ARBA00022842"/>
    </source>
</evidence>
<evidence type="ECO:0000313" key="18">
    <source>
        <dbReference type="EMBL" id="KAI6654587.1"/>
    </source>
</evidence>
<dbReference type="PROSITE" id="PS00107">
    <property type="entry name" value="PROTEIN_KINASE_ATP"/>
    <property type="match status" value="1"/>
</dbReference>
<dbReference type="InterPro" id="IPR015940">
    <property type="entry name" value="UBA"/>
</dbReference>
<dbReference type="PROSITE" id="PS00108">
    <property type="entry name" value="PROTEIN_KINASE_ST"/>
    <property type="match status" value="1"/>
</dbReference>
<feature type="compositionally biased region" description="Polar residues" evidence="15">
    <location>
        <begin position="683"/>
        <end position="692"/>
    </location>
</feature>
<evidence type="ECO:0000256" key="6">
    <source>
        <dbReference type="ARBA" id="ARBA00022679"/>
    </source>
</evidence>
<dbReference type="InterPro" id="IPR008271">
    <property type="entry name" value="Ser/Thr_kinase_AS"/>
</dbReference>
<evidence type="ECO:0000256" key="3">
    <source>
        <dbReference type="ARBA" id="ARBA00012513"/>
    </source>
</evidence>
<organism evidence="18 19">
    <name type="scientific">Oopsacas minuta</name>
    <dbReference type="NCBI Taxonomy" id="111878"/>
    <lineage>
        <taxon>Eukaryota</taxon>
        <taxon>Metazoa</taxon>
        <taxon>Porifera</taxon>
        <taxon>Hexactinellida</taxon>
        <taxon>Hexasterophora</taxon>
        <taxon>Lyssacinosida</taxon>
        <taxon>Leucopsacidae</taxon>
        <taxon>Oopsacas</taxon>
    </lineage>
</organism>
<dbReference type="GO" id="GO:0005524">
    <property type="term" value="F:ATP binding"/>
    <property type="evidence" value="ECO:0007669"/>
    <property type="project" value="UniProtKB-UniRule"/>
</dbReference>
<dbReference type="PROSITE" id="PS50030">
    <property type="entry name" value="UBA"/>
    <property type="match status" value="1"/>
</dbReference>
<protein>
    <recommendedName>
        <fullName evidence="3">non-specific serine/threonine protein kinase</fullName>
        <ecNumber evidence="3">2.7.11.1</ecNumber>
    </recommendedName>
</protein>
<evidence type="ECO:0000256" key="5">
    <source>
        <dbReference type="ARBA" id="ARBA00022553"/>
    </source>
</evidence>
<dbReference type="InterPro" id="IPR011009">
    <property type="entry name" value="Kinase-like_dom_sf"/>
</dbReference>
<keyword evidence="9 18" id="KW-0418">Kinase</keyword>
<evidence type="ECO:0000256" key="12">
    <source>
        <dbReference type="ARBA" id="ARBA00047899"/>
    </source>
</evidence>
<dbReference type="Gene3D" id="1.10.510.10">
    <property type="entry name" value="Transferase(Phosphotransferase) domain 1"/>
    <property type="match status" value="1"/>
</dbReference>
<dbReference type="PANTHER" id="PTHR24346:SF82">
    <property type="entry name" value="KP78A-RELATED"/>
    <property type="match status" value="1"/>
</dbReference>
<comment type="cofactor">
    <cofactor evidence="1">
        <name>Mg(2+)</name>
        <dbReference type="ChEBI" id="CHEBI:18420"/>
    </cofactor>
</comment>
<keyword evidence="10 14" id="KW-0067">ATP-binding</keyword>
<feature type="domain" description="UBA" evidence="17">
    <location>
        <begin position="317"/>
        <end position="357"/>
    </location>
</feature>
<evidence type="ECO:0000259" key="17">
    <source>
        <dbReference type="PROSITE" id="PS50030"/>
    </source>
</evidence>
<dbReference type="GO" id="GO:0046872">
    <property type="term" value="F:metal ion binding"/>
    <property type="evidence" value="ECO:0007669"/>
    <property type="project" value="UniProtKB-KW"/>
</dbReference>
<dbReference type="FunFam" id="3.30.200.20:FF:000003">
    <property type="entry name" value="Non-specific serine/threonine protein kinase"/>
    <property type="match status" value="1"/>
</dbReference>
<dbReference type="SUPFAM" id="SSF56112">
    <property type="entry name" value="Protein kinase-like (PK-like)"/>
    <property type="match status" value="1"/>
</dbReference>
<dbReference type="AlphaFoldDB" id="A0AAV7K037"/>
<evidence type="ECO:0000256" key="13">
    <source>
        <dbReference type="ARBA" id="ARBA00048679"/>
    </source>
</evidence>
<dbReference type="PROSITE" id="PS50011">
    <property type="entry name" value="PROTEIN_KINASE_DOM"/>
    <property type="match status" value="1"/>
</dbReference>
<keyword evidence="4" id="KW-0723">Serine/threonine-protein kinase</keyword>
<evidence type="ECO:0000256" key="9">
    <source>
        <dbReference type="ARBA" id="ARBA00022777"/>
    </source>
</evidence>
<feature type="region of interest" description="Disordered" evidence="15">
    <location>
        <begin position="630"/>
        <end position="719"/>
    </location>
</feature>
<reference evidence="18 19" key="1">
    <citation type="journal article" date="2023" name="BMC Biol.">
        <title>The compact genome of the sponge Oopsacas minuta (Hexactinellida) is lacking key metazoan core genes.</title>
        <authorList>
            <person name="Santini S."/>
            <person name="Schenkelaars Q."/>
            <person name="Jourda C."/>
            <person name="Duchesne M."/>
            <person name="Belahbib H."/>
            <person name="Rocher C."/>
            <person name="Selva M."/>
            <person name="Riesgo A."/>
            <person name="Vervoort M."/>
            <person name="Leys S.P."/>
            <person name="Kodjabachian L."/>
            <person name="Le Bivic A."/>
            <person name="Borchiellini C."/>
            <person name="Claverie J.M."/>
            <person name="Renard E."/>
        </authorList>
    </citation>
    <scope>NUCLEOTIDE SEQUENCE [LARGE SCALE GENOMIC DNA]</scope>
    <source>
        <strain evidence="18">SPO-2</strain>
    </source>
</reference>
<keyword evidence="8 14" id="KW-0547">Nucleotide-binding</keyword>
<feature type="domain" description="Protein kinase" evidence="16">
    <location>
        <begin position="26"/>
        <end position="277"/>
    </location>
</feature>
<feature type="binding site" evidence="14">
    <location>
        <position position="55"/>
    </location>
    <ligand>
        <name>ATP</name>
        <dbReference type="ChEBI" id="CHEBI:30616"/>
    </ligand>
</feature>
<evidence type="ECO:0000256" key="10">
    <source>
        <dbReference type="ARBA" id="ARBA00022840"/>
    </source>
</evidence>
<dbReference type="Pfam" id="PF00069">
    <property type="entry name" value="Pkinase"/>
    <property type="match status" value="1"/>
</dbReference>
<comment type="catalytic activity">
    <reaction evidence="13">
        <text>L-seryl-[protein] + ATP = O-phospho-L-seryl-[protein] + ADP + H(+)</text>
        <dbReference type="Rhea" id="RHEA:17989"/>
        <dbReference type="Rhea" id="RHEA-COMP:9863"/>
        <dbReference type="Rhea" id="RHEA-COMP:11604"/>
        <dbReference type="ChEBI" id="CHEBI:15378"/>
        <dbReference type="ChEBI" id="CHEBI:29999"/>
        <dbReference type="ChEBI" id="CHEBI:30616"/>
        <dbReference type="ChEBI" id="CHEBI:83421"/>
        <dbReference type="ChEBI" id="CHEBI:456216"/>
        <dbReference type="EC" id="2.7.11.1"/>
    </reaction>
</comment>
<evidence type="ECO:0000259" key="16">
    <source>
        <dbReference type="PROSITE" id="PS50011"/>
    </source>
</evidence>
<dbReference type="EMBL" id="JAKMXF010000222">
    <property type="protein sequence ID" value="KAI6654587.1"/>
    <property type="molecule type" value="Genomic_DNA"/>
</dbReference>
<keyword evidence="5" id="KW-0597">Phosphoprotein</keyword>
<evidence type="ECO:0000256" key="1">
    <source>
        <dbReference type="ARBA" id="ARBA00001946"/>
    </source>
</evidence>
<keyword evidence="6" id="KW-0808">Transferase</keyword>
<keyword evidence="19" id="KW-1185">Reference proteome</keyword>
<name>A0AAV7K037_9METZ</name>
<dbReference type="Proteomes" id="UP001165289">
    <property type="component" value="Unassembled WGS sequence"/>
</dbReference>
<evidence type="ECO:0000256" key="2">
    <source>
        <dbReference type="ARBA" id="ARBA00006234"/>
    </source>
</evidence>
<gene>
    <name evidence="18" type="ORF">LOD99_983</name>
</gene>
<keyword evidence="7" id="KW-0479">Metal-binding</keyword>
<sequence length="910" mass="102249">MEFDKSSFVNGKATPKTKNKHRIGQYDIEKTIGKGNFAVVKLASHGITNTKVAIKIINKSQLDPENLKKVTREVRIMKLLDHPNIIKLYEVMTTPQLLYIVTEFAQNGEMFEYLVNNGRMPERDACTAFKSIVEAVDYCHKRSIVHRDLKAENLLLDENNNIKIADFGFSNHFSKDSFLRTWCGSPPYAAPELFQGKEYVGPEVDIWSLGVVLYVMVCGVLPFQGKDIPELRNRVLLGRFRIPFFMSEGCENLIRRMLVLDTSKRIQLDKVLSHSWLQMHDPSYDYSILRHVPASPSRVQCSNRPIPGIGGRKSQFVWNDQVLECMSRMGYNQENVRESVSQQKYDPEAGTYYLLIDYFQKIGTKSKFAQLTKRRNSDILYHIKDSQATDRGIVNRNSIALGNLKEMNQKRQLTQLPQDSKALEEDKHNLSPQNVPEISFQSIPSTPSTCSDSNSGQDPFFLNINPSSLPQHLVNRRHTLGPLSFGEDLSSSEDKTFNLHELGQLTNTPRHVSGLSSQGNTLYTLPDFTGKDKYHLSSHSSSCSPSVSPQPHPYLCYSHIKERRVSDTGYLKGTKCRSSEGQNSNTLKRSHDEYTNLYTMEKSKFPKQSGSKHKGALSKLVNISQHKFSRNSATYPVQEDPDEQNIFGSDSEVTTPVSDPPGEMTPTSGNLSANSLLYCRSPDQPTLTTSMPPNILRRRDSRPRSTASNYENYSLPPNVPCHNLTAHTSQGHEQLQERLKDIHINHIPIHKALTPQCTTSDSPCIRSLPANGTHPSSHLVTDYTRANSDDIQLSISSNSASLTKCHTNNTNAYLHSHVLSGANMETQGLLQHNGFTMQRAFIQINSLSLNNADFPSGAPTNSSLLHPSFYLAPGLNTTVLRQPVPPSNNNTLQFSHMTAVNTQNRPFLLK</sequence>
<keyword evidence="11" id="KW-0460">Magnesium</keyword>
<dbReference type="GO" id="GO:0035556">
    <property type="term" value="P:intracellular signal transduction"/>
    <property type="evidence" value="ECO:0007669"/>
    <property type="project" value="TreeGrafter"/>
</dbReference>
<feature type="compositionally biased region" description="Polar residues" evidence="15">
    <location>
        <begin position="665"/>
        <end position="675"/>
    </location>
</feature>
<accession>A0AAV7K037</accession>
<comment type="similarity">
    <text evidence="2">Belongs to the protein kinase superfamily. CAMK Ser/Thr protein kinase family. SNF1 subfamily.</text>
</comment>
<dbReference type="PANTHER" id="PTHR24346">
    <property type="entry name" value="MAP/MICROTUBULE AFFINITY-REGULATING KINASE"/>
    <property type="match status" value="1"/>
</dbReference>
<proteinExistence type="inferred from homology"/>
<dbReference type="GO" id="GO:0000226">
    <property type="term" value="P:microtubule cytoskeleton organization"/>
    <property type="evidence" value="ECO:0007669"/>
    <property type="project" value="TreeGrafter"/>
</dbReference>
<comment type="caution">
    <text evidence="18">The sequence shown here is derived from an EMBL/GenBank/DDBJ whole genome shotgun (WGS) entry which is preliminary data.</text>
</comment>
<evidence type="ECO:0000256" key="4">
    <source>
        <dbReference type="ARBA" id="ARBA00022527"/>
    </source>
</evidence>
<dbReference type="GO" id="GO:0005737">
    <property type="term" value="C:cytoplasm"/>
    <property type="evidence" value="ECO:0007669"/>
    <property type="project" value="TreeGrafter"/>
</dbReference>
<dbReference type="InterPro" id="IPR017441">
    <property type="entry name" value="Protein_kinase_ATP_BS"/>
</dbReference>
<evidence type="ECO:0000256" key="14">
    <source>
        <dbReference type="PROSITE-ProRule" id="PRU10141"/>
    </source>
</evidence>
<dbReference type="EC" id="2.7.11.1" evidence="3"/>
<comment type="catalytic activity">
    <reaction evidence="12">
        <text>L-threonyl-[protein] + ATP = O-phospho-L-threonyl-[protein] + ADP + H(+)</text>
        <dbReference type="Rhea" id="RHEA:46608"/>
        <dbReference type="Rhea" id="RHEA-COMP:11060"/>
        <dbReference type="Rhea" id="RHEA-COMP:11605"/>
        <dbReference type="ChEBI" id="CHEBI:15378"/>
        <dbReference type="ChEBI" id="CHEBI:30013"/>
        <dbReference type="ChEBI" id="CHEBI:30616"/>
        <dbReference type="ChEBI" id="CHEBI:61977"/>
        <dbReference type="ChEBI" id="CHEBI:456216"/>
        <dbReference type="EC" id="2.7.11.1"/>
    </reaction>
</comment>
<feature type="compositionally biased region" description="Polar residues" evidence="15">
    <location>
        <begin position="646"/>
        <end position="657"/>
    </location>
</feature>